<evidence type="ECO:0000259" key="2">
    <source>
        <dbReference type="SMART" id="SM01362"/>
    </source>
</evidence>
<dbReference type="SMART" id="SM01362">
    <property type="entry name" value="DUF663"/>
    <property type="match status" value="1"/>
</dbReference>
<dbReference type="GO" id="GO:0030686">
    <property type="term" value="C:90S preribosome"/>
    <property type="evidence" value="ECO:0007669"/>
    <property type="project" value="TreeGrafter"/>
</dbReference>
<dbReference type="Pfam" id="PF04950">
    <property type="entry name" value="RIBIOP_C"/>
    <property type="match status" value="1"/>
</dbReference>
<dbReference type="GO" id="GO:0003924">
    <property type="term" value="F:GTPase activity"/>
    <property type="evidence" value="ECO:0007669"/>
    <property type="project" value="TreeGrafter"/>
</dbReference>
<dbReference type="WBParaSite" id="EEL_0000757601-mRNA-1">
    <property type="protein sequence ID" value="EEL_0000757601-mRNA-1"/>
    <property type="gene ID" value="EEL_0000757601"/>
</dbReference>
<evidence type="ECO:0000313" key="3">
    <source>
        <dbReference type="Proteomes" id="UP000050640"/>
    </source>
</evidence>
<dbReference type="STRING" id="1147741.A0A0R3RZ37"/>
<dbReference type="GO" id="GO:0005525">
    <property type="term" value="F:GTP binding"/>
    <property type="evidence" value="ECO:0007669"/>
    <property type="project" value="TreeGrafter"/>
</dbReference>
<dbReference type="PANTHER" id="PTHR12858">
    <property type="entry name" value="RIBOSOME BIOGENESIS PROTEIN"/>
    <property type="match status" value="1"/>
</dbReference>
<accession>A0A0R3RZ37</accession>
<sequence>LQKISLKQLTDYLTINTTFIFFQKGFRIAATGVVLNLDKAFQVVKKLKLIGHPYRIFKKSAFIKGMFNTVLEVAKFEGGIIRTVSGIRGQIKKALHEPAGAFRATFEDKILMSDIVFLRAWVSVPVPHFYTPITDLLLPLNQEWKGMRTVGRLRFEMGLKAPTKMDSLYRPVERRPFDPAPLLIPKTLQKELPYRLKPKVAKEIKKNGDKLVEKHSAVILEPHESKINRFMEILGTVHAEKVKTERRAMSQRVKKHRKEMAALEEQRGRAIQKTKKKICRSLSKREQMKLRKAFDSVSSSK</sequence>
<evidence type="ECO:0000256" key="1">
    <source>
        <dbReference type="SAM" id="Coils"/>
    </source>
</evidence>
<name>A0A0R3RZ37_9BILA</name>
<proteinExistence type="predicted"/>
<organism evidence="3 4">
    <name type="scientific">Elaeophora elaphi</name>
    <dbReference type="NCBI Taxonomy" id="1147741"/>
    <lineage>
        <taxon>Eukaryota</taxon>
        <taxon>Metazoa</taxon>
        <taxon>Ecdysozoa</taxon>
        <taxon>Nematoda</taxon>
        <taxon>Chromadorea</taxon>
        <taxon>Rhabditida</taxon>
        <taxon>Spirurina</taxon>
        <taxon>Spiruromorpha</taxon>
        <taxon>Filarioidea</taxon>
        <taxon>Onchocercidae</taxon>
        <taxon>Elaeophora</taxon>
    </lineage>
</organism>
<dbReference type="InterPro" id="IPR039761">
    <property type="entry name" value="Bms1/Tsr1"/>
</dbReference>
<reference evidence="4" key="1">
    <citation type="submission" date="2017-02" db="UniProtKB">
        <authorList>
            <consortium name="WormBaseParasite"/>
        </authorList>
    </citation>
    <scope>IDENTIFICATION</scope>
</reference>
<dbReference type="GO" id="GO:0000462">
    <property type="term" value="P:maturation of SSU-rRNA from tricistronic rRNA transcript (SSU-rRNA, 5.8S rRNA, LSU-rRNA)"/>
    <property type="evidence" value="ECO:0007669"/>
    <property type="project" value="TreeGrafter"/>
</dbReference>
<evidence type="ECO:0000313" key="4">
    <source>
        <dbReference type="WBParaSite" id="EEL_0000757601-mRNA-1"/>
    </source>
</evidence>
<dbReference type="GO" id="GO:0000479">
    <property type="term" value="P:endonucleolytic cleavage of tricistronic rRNA transcript (SSU-rRNA, 5.8S rRNA, LSU-rRNA)"/>
    <property type="evidence" value="ECO:0007669"/>
    <property type="project" value="TreeGrafter"/>
</dbReference>
<keyword evidence="1" id="KW-0175">Coiled coil</keyword>
<dbReference type="GO" id="GO:0034511">
    <property type="term" value="F:U3 snoRNA binding"/>
    <property type="evidence" value="ECO:0007669"/>
    <property type="project" value="TreeGrafter"/>
</dbReference>
<protein>
    <submittedName>
        <fullName evidence="4">DUF663 domain-containing protein</fullName>
    </submittedName>
</protein>
<feature type="domain" description="Ribosome biogenesis protein BMS1/TSR1 C-terminal" evidence="2">
    <location>
        <begin position="1"/>
        <end position="124"/>
    </location>
</feature>
<dbReference type="InterPro" id="IPR007034">
    <property type="entry name" value="BMS1_TSR1_C"/>
</dbReference>
<keyword evidence="3" id="KW-1185">Reference proteome</keyword>
<dbReference type="PANTHER" id="PTHR12858:SF2">
    <property type="entry name" value="RIBOSOME BIOGENESIS PROTEIN BMS1 HOMOLOG"/>
    <property type="match status" value="1"/>
</dbReference>
<dbReference type="AlphaFoldDB" id="A0A0R3RZ37"/>
<feature type="coiled-coil region" evidence="1">
    <location>
        <begin position="239"/>
        <end position="273"/>
    </location>
</feature>
<dbReference type="Proteomes" id="UP000050640">
    <property type="component" value="Unplaced"/>
</dbReference>